<dbReference type="InterPro" id="IPR023485">
    <property type="entry name" value="Ptyr_pPase"/>
</dbReference>
<evidence type="ECO:0000313" key="7">
    <source>
        <dbReference type="EMBL" id="TYC50071.1"/>
    </source>
</evidence>
<dbReference type="EC" id="1.20.4.4" evidence="7"/>
<keyword evidence="5" id="KW-0676">Redox-active center</keyword>
<gene>
    <name evidence="7" type="primary">arsC</name>
    <name evidence="7" type="ORF">ESZ50_03190</name>
</gene>
<sequence length="132" mass="14681">MKKIYFICTGNACRSQIAEGYAKTLMPGWEVRSAGVEVHGLNPYAVRVMAEDGFDISQQESKLIDPNYFVACDVIVTLCGDVLDKCPVIPANLTHYHWNLSDPAKTHGDDAEILTSFRKTQALIKAHIQEII</sequence>
<keyword evidence="1" id="KW-0963">Cytoplasm</keyword>
<evidence type="ECO:0000256" key="3">
    <source>
        <dbReference type="ARBA" id="ARBA00023002"/>
    </source>
</evidence>
<proteinExistence type="predicted"/>
<protein>
    <submittedName>
        <fullName evidence="7">Arsenate reductase (Thioredoxin)</fullName>
        <ecNumber evidence="7">1.20.4.4</ecNumber>
    </submittedName>
</protein>
<dbReference type="Gene3D" id="3.40.50.2300">
    <property type="match status" value="1"/>
</dbReference>
<dbReference type="EMBL" id="SDGZ01000010">
    <property type="protein sequence ID" value="TYC50071.1"/>
    <property type="molecule type" value="Genomic_DNA"/>
</dbReference>
<dbReference type="OrthoDB" id="9784339at2"/>
<dbReference type="PANTHER" id="PTHR43428:SF1">
    <property type="entry name" value="ARSENATE REDUCTASE"/>
    <property type="match status" value="1"/>
</dbReference>
<dbReference type="SUPFAM" id="SSF52788">
    <property type="entry name" value="Phosphotyrosine protein phosphatases I"/>
    <property type="match status" value="1"/>
</dbReference>
<dbReference type="InterPro" id="IPR036196">
    <property type="entry name" value="Ptyr_pPase_sf"/>
</dbReference>
<dbReference type="SMART" id="SM00226">
    <property type="entry name" value="LMWPc"/>
    <property type="match status" value="1"/>
</dbReference>
<keyword evidence="3 7" id="KW-0560">Oxidoreductase</keyword>
<dbReference type="Proteomes" id="UP000371977">
    <property type="component" value="Unassembled WGS sequence"/>
</dbReference>
<dbReference type="GO" id="GO:0046685">
    <property type="term" value="P:response to arsenic-containing substance"/>
    <property type="evidence" value="ECO:0007669"/>
    <property type="project" value="UniProtKB-KW"/>
</dbReference>
<evidence type="ECO:0000256" key="2">
    <source>
        <dbReference type="ARBA" id="ARBA00022849"/>
    </source>
</evidence>
<comment type="caution">
    <text evidence="7">The sequence shown here is derived from an EMBL/GenBank/DDBJ whole genome shotgun (WGS) entry which is preliminary data.</text>
</comment>
<evidence type="ECO:0000256" key="5">
    <source>
        <dbReference type="ARBA" id="ARBA00023284"/>
    </source>
</evidence>
<dbReference type="GO" id="GO:0030612">
    <property type="term" value="F:arsenate reductase (thioredoxin) activity"/>
    <property type="evidence" value="ECO:0007669"/>
    <property type="project" value="UniProtKB-EC"/>
</dbReference>
<dbReference type="RefSeq" id="WP_148622153.1">
    <property type="nucleotide sequence ID" value="NZ_SDGZ01000010.1"/>
</dbReference>
<keyword evidence="2" id="KW-0059">Arsenical resistance</keyword>
<organism evidence="7 8">
    <name type="scientific">Weissella muntiaci</name>
    <dbReference type="NCBI Taxonomy" id="2508881"/>
    <lineage>
        <taxon>Bacteria</taxon>
        <taxon>Bacillati</taxon>
        <taxon>Bacillota</taxon>
        <taxon>Bacilli</taxon>
        <taxon>Lactobacillales</taxon>
        <taxon>Lactobacillaceae</taxon>
        <taxon>Weissella</taxon>
    </lineage>
</organism>
<dbReference type="InterPro" id="IPR014064">
    <property type="entry name" value="Arsenate_reductase_ArsC"/>
</dbReference>
<evidence type="ECO:0000259" key="6">
    <source>
        <dbReference type="SMART" id="SM00226"/>
    </source>
</evidence>
<reference evidence="7 8" key="1">
    <citation type="submission" date="2019-01" db="EMBL/GenBank/DDBJ databases">
        <title>Weissella sp. nov., a novel lactic acid bacterium isolated from animal feces.</title>
        <authorList>
            <person name="Wang L.-T."/>
        </authorList>
    </citation>
    <scope>NUCLEOTIDE SEQUENCE [LARGE SCALE GENOMIC DNA]</scope>
    <source>
        <strain evidence="7 8">8H-2</strain>
    </source>
</reference>
<dbReference type="AlphaFoldDB" id="A0A6C2C7T4"/>
<feature type="domain" description="Phosphotyrosine protein phosphatase I" evidence="6">
    <location>
        <begin position="2"/>
        <end position="130"/>
    </location>
</feature>
<dbReference type="PANTHER" id="PTHR43428">
    <property type="entry name" value="ARSENATE REDUCTASE"/>
    <property type="match status" value="1"/>
</dbReference>
<keyword evidence="8" id="KW-1185">Reference proteome</keyword>
<dbReference type="GO" id="GO:0004725">
    <property type="term" value="F:protein tyrosine phosphatase activity"/>
    <property type="evidence" value="ECO:0007669"/>
    <property type="project" value="InterPro"/>
</dbReference>
<dbReference type="NCBIfam" id="TIGR02691">
    <property type="entry name" value="arsC_pI258_fam"/>
    <property type="match status" value="1"/>
</dbReference>
<dbReference type="CDD" id="cd16345">
    <property type="entry name" value="LMWP_ArsC"/>
    <property type="match status" value="1"/>
</dbReference>
<accession>A0A6C2C7T4</accession>
<evidence type="ECO:0000256" key="1">
    <source>
        <dbReference type="ARBA" id="ARBA00022490"/>
    </source>
</evidence>
<evidence type="ECO:0000313" key="8">
    <source>
        <dbReference type="Proteomes" id="UP000371977"/>
    </source>
</evidence>
<evidence type="ECO:0000256" key="4">
    <source>
        <dbReference type="ARBA" id="ARBA00023157"/>
    </source>
</evidence>
<keyword evidence="4" id="KW-1015">Disulfide bond</keyword>
<name>A0A6C2C7T4_9LACO</name>
<dbReference type="Pfam" id="PF01451">
    <property type="entry name" value="LMWPc"/>
    <property type="match status" value="1"/>
</dbReference>